<dbReference type="EMBL" id="VXIT01000011">
    <property type="protein sequence ID" value="KAA6409149.1"/>
    <property type="molecule type" value="Genomic_DNA"/>
</dbReference>
<evidence type="ECO:0000313" key="2">
    <source>
        <dbReference type="EMBL" id="KAA6409149.1"/>
    </source>
</evidence>
<dbReference type="Proteomes" id="UP000324767">
    <property type="component" value="Unassembled WGS sequence"/>
</dbReference>
<dbReference type="Pfam" id="PF10521">
    <property type="entry name" value="Tti2"/>
    <property type="match status" value="1"/>
</dbReference>
<dbReference type="GO" id="GO:0110078">
    <property type="term" value="C:TTT Hsp90 cochaperone complex"/>
    <property type="evidence" value="ECO:0007669"/>
    <property type="project" value="InterPro"/>
</dbReference>
<name>A0A5M8PIC4_9LECA</name>
<sequence>MADVQKLRAAAKELVDKASNSESPACLSDDVESALTDSVTLTSVYNTIRLSDTRINTVHEDLAVVDVYLRKPTRIRCESSDEAAASKLYQWVRDSIIPSRPFAKHSQFDTNAPPSLRDGEVARAHAKALIALRVLGHLHELVPLAEPRLLVTVVAGLATFTDTRDAWTTPEACKEATALLEACLDISRSKQKDTKGLMTALLREEIRPLFAKSKNNALTQQGRKAINPLPEKVEASEQEADIKPWKYSHVHIVTVFKWVLERVDASTVEDNWPLIIPPLLTLIDDETTAYKSKGCELLTVLLKATHPDFIQRTGLGEVFQDAVMPCLSYLPTLTPETESLHLLGAAYPALIALAHVRYPKDGEDLKQKTRFLGRILRQGVLKGYVHASEHGKIAELLIVQIAVLVDEMGISCVKHLKDLLPIISSILSAPFATSYPPLLRASVRSMQQIILNGWPRIGYHRGQVLQGLVICWCRIREDRAGSEDLEAIQDAIKATVGLLRVATRDEETITEDFRTMVASDARLRELLLP</sequence>
<dbReference type="InterPro" id="IPR018870">
    <property type="entry name" value="Tti2"/>
</dbReference>
<dbReference type="PANTHER" id="PTHR32226">
    <property type="entry name" value="TELO2-INTERACTING PROTEIN 2"/>
    <property type="match status" value="1"/>
</dbReference>
<dbReference type="AlphaFoldDB" id="A0A5M8PIC4"/>
<comment type="caution">
    <text evidence="2">The sequence shown here is derived from an EMBL/GenBank/DDBJ whole genome shotgun (WGS) entry which is preliminary data.</text>
</comment>
<dbReference type="OrthoDB" id="6417021at2759"/>
<evidence type="ECO:0000256" key="1">
    <source>
        <dbReference type="ARBA" id="ARBA00034736"/>
    </source>
</evidence>
<dbReference type="InterPro" id="IPR016024">
    <property type="entry name" value="ARM-type_fold"/>
</dbReference>
<organism evidence="2 3">
    <name type="scientific">Lasallia pustulata</name>
    <dbReference type="NCBI Taxonomy" id="136370"/>
    <lineage>
        <taxon>Eukaryota</taxon>
        <taxon>Fungi</taxon>
        <taxon>Dikarya</taxon>
        <taxon>Ascomycota</taxon>
        <taxon>Pezizomycotina</taxon>
        <taxon>Lecanoromycetes</taxon>
        <taxon>OSLEUM clade</taxon>
        <taxon>Umbilicariomycetidae</taxon>
        <taxon>Umbilicariales</taxon>
        <taxon>Umbilicariaceae</taxon>
        <taxon>Lasallia</taxon>
    </lineage>
</organism>
<evidence type="ECO:0000313" key="3">
    <source>
        <dbReference type="Proteomes" id="UP000324767"/>
    </source>
</evidence>
<gene>
    <name evidence="2" type="ORF">FRX48_06702</name>
</gene>
<comment type="similarity">
    <text evidence="1">Belongs to the TTI2 family.</text>
</comment>
<dbReference type="PANTHER" id="PTHR32226:SF2">
    <property type="entry name" value="TELO2-INTERACTING PROTEIN 2"/>
    <property type="match status" value="1"/>
</dbReference>
<reference evidence="2 3" key="1">
    <citation type="submission" date="2019-09" db="EMBL/GenBank/DDBJ databases">
        <title>The hologenome of the rock-dwelling lichen Lasallia pustulata.</title>
        <authorList>
            <person name="Greshake Tzovaras B."/>
            <person name="Segers F."/>
            <person name="Bicker A."/>
            <person name="Dal Grande F."/>
            <person name="Otte J."/>
            <person name="Hankeln T."/>
            <person name="Schmitt I."/>
            <person name="Ebersberger I."/>
        </authorList>
    </citation>
    <scope>NUCLEOTIDE SEQUENCE [LARGE SCALE GENOMIC DNA]</scope>
    <source>
        <strain evidence="2">A1-1</strain>
    </source>
</reference>
<dbReference type="GO" id="GO:0005634">
    <property type="term" value="C:nucleus"/>
    <property type="evidence" value="ECO:0007669"/>
    <property type="project" value="TreeGrafter"/>
</dbReference>
<protein>
    <submittedName>
        <fullName evidence="2">Poly A polymerase C-terminal region</fullName>
    </submittedName>
</protein>
<accession>A0A5M8PIC4</accession>
<dbReference type="SUPFAM" id="SSF48371">
    <property type="entry name" value="ARM repeat"/>
    <property type="match status" value="1"/>
</dbReference>
<dbReference type="GO" id="GO:0005829">
    <property type="term" value="C:cytosol"/>
    <property type="evidence" value="ECO:0007669"/>
    <property type="project" value="TreeGrafter"/>
</dbReference>
<proteinExistence type="inferred from homology"/>